<evidence type="ECO:0000259" key="8">
    <source>
        <dbReference type="PROSITE" id="PS50835"/>
    </source>
</evidence>
<proteinExistence type="predicted"/>
<dbReference type="AlphaFoldDB" id="H3ACV1"/>
<dbReference type="PANTHER" id="PTHR19256:SF65">
    <property type="entry name" value="T CELL RECEPTOR GAMMA CONSTANT 1-RELATED"/>
    <property type="match status" value="1"/>
</dbReference>
<evidence type="ECO:0000256" key="5">
    <source>
        <dbReference type="ARBA" id="ARBA00023170"/>
    </source>
</evidence>
<feature type="domain" description="Ig-like" evidence="8">
    <location>
        <begin position="14"/>
        <end position="121"/>
    </location>
</feature>
<dbReference type="SUPFAM" id="SSF48726">
    <property type="entry name" value="Immunoglobulin"/>
    <property type="match status" value="1"/>
</dbReference>
<name>H3ACV1_LATCH</name>
<dbReference type="Ensembl" id="ENSLACT00000007534.1">
    <property type="protein sequence ID" value="ENSLACP00000007472.1"/>
    <property type="gene ID" value="ENSLACG00000006623.1"/>
</dbReference>
<dbReference type="PANTHER" id="PTHR19256">
    <property type="entry name" value="T-CELL RECEPTOR GAMMA CHAIN"/>
    <property type="match status" value="1"/>
</dbReference>
<dbReference type="PROSITE" id="PS50835">
    <property type="entry name" value="IG_LIKE"/>
    <property type="match status" value="1"/>
</dbReference>
<dbReference type="InterPro" id="IPR007110">
    <property type="entry name" value="Ig-like_dom"/>
</dbReference>
<keyword evidence="2" id="KW-0812">Transmembrane</keyword>
<sequence length="121" mass="13762">MFLLVICILASFWPGGVVSVKLEQPKLSETKLSGKSVQISCKADELANNYIHWYRHLVGEGPTRILYFDKSSTNPTAINDQGFPSDKFDILKREENQYILKIHSAKESDSGMYYCASWDTH</sequence>
<feature type="signal peptide" evidence="7">
    <location>
        <begin position="1"/>
        <end position="19"/>
    </location>
</feature>
<evidence type="ECO:0000256" key="3">
    <source>
        <dbReference type="ARBA" id="ARBA00022989"/>
    </source>
</evidence>
<dbReference type="GeneTree" id="ENSGT00940000153143"/>
<reference evidence="10" key="1">
    <citation type="submission" date="2011-08" db="EMBL/GenBank/DDBJ databases">
        <title>The draft genome of Latimeria chalumnae.</title>
        <authorList>
            <person name="Di Palma F."/>
            <person name="Alfoldi J."/>
            <person name="Johnson J."/>
            <person name="Berlin A."/>
            <person name="Gnerre S."/>
            <person name="Jaffe D."/>
            <person name="MacCallum I."/>
            <person name="Young S."/>
            <person name="Walker B.J."/>
            <person name="Lander E."/>
            <person name="Lindblad-Toh K."/>
        </authorList>
    </citation>
    <scope>NUCLEOTIDE SEQUENCE [LARGE SCALE GENOMIC DNA]</scope>
    <source>
        <strain evidence="10">Wild caught</strain>
    </source>
</reference>
<evidence type="ECO:0000313" key="9">
    <source>
        <dbReference type="Ensembl" id="ENSLACP00000007472.1"/>
    </source>
</evidence>
<dbReference type="eggNOG" id="ENOG502STC0">
    <property type="taxonomic scope" value="Eukaryota"/>
</dbReference>
<dbReference type="InterPro" id="IPR013783">
    <property type="entry name" value="Ig-like_fold"/>
</dbReference>
<keyword evidence="6" id="KW-0393">Immunoglobulin domain</keyword>
<accession>H3ACV1</accession>
<organism evidence="9 10">
    <name type="scientific">Latimeria chalumnae</name>
    <name type="common">Coelacanth</name>
    <dbReference type="NCBI Taxonomy" id="7897"/>
    <lineage>
        <taxon>Eukaryota</taxon>
        <taxon>Metazoa</taxon>
        <taxon>Chordata</taxon>
        <taxon>Craniata</taxon>
        <taxon>Vertebrata</taxon>
        <taxon>Euteleostomi</taxon>
        <taxon>Coelacanthiformes</taxon>
        <taxon>Coelacanthidae</taxon>
        <taxon>Latimeria</taxon>
    </lineage>
</organism>
<keyword evidence="7" id="KW-0732">Signal</keyword>
<reference evidence="9" key="2">
    <citation type="submission" date="2025-08" db="UniProtKB">
        <authorList>
            <consortium name="Ensembl"/>
        </authorList>
    </citation>
    <scope>IDENTIFICATION</scope>
</reference>
<dbReference type="Pfam" id="PF07686">
    <property type="entry name" value="V-set"/>
    <property type="match status" value="1"/>
</dbReference>
<dbReference type="FunCoup" id="H3ACV1">
    <property type="interactions" value="252"/>
</dbReference>
<dbReference type="Gene3D" id="2.60.40.10">
    <property type="entry name" value="Immunoglobulins"/>
    <property type="match status" value="1"/>
</dbReference>
<evidence type="ECO:0000256" key="7">
    <source>
        <dbReference type="SAM" id="SignalP"/>
    </source>
</evidence>
<dbReference type="HOGENOM" id="CLU_077975_7_1_1"/>
<keyword evidence="4" id="KW-0472">Membrane</keyword>
<evidence type="ECO:0000256" key="1">
    <source>
        <dbReference type="ARBA" id="ARBA00004370"/>
    </source>
</evidence>
<comment type="subcellular location">
    <subcellularLocation>
        <location evidence="1">Membrane</location>
    </subcellularLocation>
</comment>
<evidence type="ECO:0000256" key="4">
    <source>
        <dbReference type="ARBA" id="ARBA00023136"/>
    </source>
</evidence>
<keyword evidence="5" id="KW-0675">Receptor</keyword>
<keyword evidence="10" id="KW-1185">Reference proteome</keyword>
<dbReference type="Proteomes" id="UP000008672">
    <property type="component" value="Unassembled WGS sequence"/>
</dbReference>
<evidence type="ECO:0000256" key="6">
    <source>
        <dbReference type="ARBA" id="ARBA00023319"/>
    </source>
</evidence>
<dbReference type="InterPro" id="IPR036179">
    <property type="entry name" value="Ig-like_dom_sf"/>
</dbReference>
<dbReference type="GO" id="GO:0016020">
    <property type="term" value="C:membrane"/>
    <property type="evidence" value="ECO:0007669"/>
    <property type="project" value="UniProtKB-SubCell"/>
</dbReference>
<dbReference type="InterPro" id="IPR013106">
    <property type="entry name" value="Ig_V-set"/>
</dbReference>
<dbReference type="InterPro" id="IPR051117">
    <property type="entry name" value="TRG_var/const_region"/>
</dbReference>
<dbReference type="SMART" id="SM00406">
    <property type="entry name" value="IGv"/>
    <property type="match status" value="1"/>
</dbReference>
<feature type="chain" id="PRO_5003579133" description="Ig-like domain-containing protein" evidence="7">
    <location>
        <begin position="20"/>
        <end position="121"/>
    </location>
</feature>
<dbReference type="EMBL" id="AFYH01221033">
    <property type="status" value="NOT_ANNOTATED_CDS"/>
    <property type="molecule type" value="Genomic_DNA"/>
</dbReference>
<evidence type="ECO:0000256" key="2">
    <source>
        <dbReference type="ARBA" id="ARBA00022692"/>
    </source>
</evidence>
<keyword evidence="3" id="KW-1133">Transmembrane helix</keyword>
<protein>
    <recommendedName>
        <fullName evidence="8">Ig-like domain-containing protein</fullName>
    </recommendedName>
</protein>
<dbReference type="OMA" id="CISCIAT"/>
<reference evidence="9" key="3">
    <citation type="submission" date="2025-09" db="UniProtKB">
        <authorList>
            <consortium name="Ensembl"/>
        </authorList>
    </citation>
    <scope>IDENTIFICATION</scope>
</reference>
<evidence type="ECO:0000313" key="10">
    <source>
        <dbReference type="Proteomes" id="UP000008672"/>
    </source>
</evidence>
<dbReference type="InParanoid" id="H3ACV1"/>